<reference evidence="1 2" key="1">
    <citation type="submission" date="2015-09" db="EMBL/GenBank/DDBJ databases">
        <title>Identification and resolution of microdiversity through metagenomic sequencing of parallel consortia.</title>
        <authorList>
            <person name="Nelson W.C."/>
            <person name="Romine M.F."/>
            <person name="Lindemann S.R."/>
        </authorList>
    </citation>
    <scope>NUCLEOTIDE SEQUENCE [LARGE SCALE GENOMIC DNA]</scope>
    <source>
        <strain evidence="1">HL-109</strain>
    </source>
</reference>
<gene>
    <name evidence="1" type="ORF">HLUCCO17_13615</name>
</gene>
<evidence type="ECO:0000313" key="1">
    <source>
        <dbReference type="EMBL" id="KPQ09675.1"/>
    </source>
</evidence>
<name>A0A0P7XZW1_9HYPH</name>
<dbReference type="AlphaFoldDB" id="A0A0P7XZW1"/>
<organism evidence="1 2">
    <name type="scientific">Saliniramus fredricksonii</name>
    <dbReference type="NCBI Taxonomy" id="1653334"/>
    <lineage>
        <taxon>Bacteria</taxon>
        <taxon>Pseudomonadati</taxon>
        <taxon>Pseudomonadota</taxon>
        <taxon>Alphaproteobacteria</taxon>
        <taxon>Hyphomicrobiales</taxon>
        <taxon>Salinarimonadaceae</taxon>
        <taxon>Saliniramus</taxon>
    </lineage>
</organism>
<sequence length="56" mass="6310">MIVQTNEPILRGNWLTISDIGTIFRITPEIAYLICNFSSISLKIPLKAGNRFTEEA</sequence>
<dbReference type="Proteomes" id="UP000050497">
    <property type="component" value="Unassembled WGS sequence"/>
</dbReference>
<dbReference type="RefSeq" id="WP_165603963.1">
    <property type="nucleotide sequence ID" value="NZ_FMBM01000001.1"/>
</dbReference>
<accession>A0A0P7XZW1</accession>
<comment type="caution">
    <text evidence="1">The sequence shown here is derived from an EMBL/GenBank/DDBJ whole genome shotgun (WGS) entry which is preliminary data.</text>
</comment>
<dbReference type="EMBL" id="LJSX01000023">
    <property type="protein sequence ID" value="KPQ09675.1"/>
    <property type="molecule type" value="Genomic_DNA"/>
</dbReference>
<evidence type="ECO:0000313" key="2">
    <source>
        <dbReference type="Proteomes" id="UP000050497"/>
    </source>
</evidence>
<proteinExistence type="predicted"/>
<protein>
    <submittedName>
        <fullName evidence="1">Uncharacterized protein</fullName>
    </submittedName>
</protein>